<evidence type="ECO:0000256" key="3">
    <source>
        <dbReference type="RuleBase" id="RU003616"/>
    </source>
</evidence>
<gene>
    <name evidence="6" type="ORF">CSIM01_04027</name>
</gene>
<dbReference type="AlphaFoldDB" id="A0A135S652"/>
<evidence type="ECO:0000256" key="1">
    <source>
        <dbReference type="ARBA" id="ARBA00023016"/>
    </source>
</evidence>
<dbReference type="Gene3D" id="2.60.40.790">
    <property type="match status" value="1"/>
</dbReference>
<evidence type="ECO:0000256" key="4">
    <source>
        <dbReference type="SAM" id="MobiDB-lite"/>
    </source>
</evidence>
<feature type="domain" description="SHSP" evidence="5">
    <location>
        <begin position="46"/>
        <end position="251"/>
    </location>
</feature>
<evidence type="ECO:0000259" key="5">
    <source>
        <dbReference type="PROSITE" id="PS01031"/>
    </source>
</evidence>
<comment type="caution">
    <text evidence="6">The sequence shown here is derived from an EMBL/GenBank/DDBJ whole genome shotgun (WGS) entry which is preliminary data.</text>
</comment>
<keyword evidence="7" id="KW-1185">Reference proteome</keyword>
<dbReference type="InterPro" id="IPR031107">
    <property type="entry name" value="Small_HSP"/>
</dbReference>
<evidence type="ECO:0000313" key="7">
    <source>
        <dbReference type="Proteomes" id="UP000070328"/>
    </source>
</evidence>
<organism evidence="6 7">
    <name type="scientific">Colletotrichum simmondsii</name>
    <dbReference type="NCBI Taxonomy" id="703756"/>
    <lineage>
        <taxon>Eukaryota</taxon>
        <taxon>Fungi</taxon>
        <taxon>Dikarya</taxon>
        <taxon>Ascomycota</taxon>
        <taxon>Pezizomycotina</taxon>
        <taxon>Sordariomycetes</taxon>
        <taxon>Hypocreomycetidae</taxon>
        <taxon>Glomerellales</taxon>
        <taxon>Glomerellaceae</taxon>
        <taxon>Colletotrichum</taxon>
        <taxon>Colletotrichum acutatum species complex</taxon>
    </lineage>
</organism>
<name>A0A135S652_9PEZI</name>
<sequence>MAFFPRNFYNSDASFTPLFRLLEDFDNYSRQGNGTPASGARGTHRNHVPTFQPKFDVREVEDAYELHGELPGMSKDDVSIEFTDPHTLHIRGRVERSYTAGTPPAGLLQQSSGAEMSGAITDGSSNNDAASTTTATGTERPRSPHQATVEDEEDDETNSTAQPTPATTVAEVDKSASAVAHHHHQHAAAKKEPVDNAKYWVSERSIGEFSRVFNFPGQIKQDAVSAGFKDGILSIRVPKAPKHETRRIFIN</sequence>
<accession>A0A135S652</accession>
<feature type="compositionally biased region" description="Low complexity" evidence="4">
    <location>
        <begin position="123"/>
        <end position="138"/>
    </location>
</feature>
<proteinExistence type="inferred from homology"/>
<keyword evidence="1" id="KW-0346">Stress response</keyword>
<reference evidence="6 7" key="1">
    <citation type="submission" date="2014-02" db="EMBL/GenBank/DDBJ databases">
        <title>The genome sequence of Colletotrichum simmondsii CBS122122.</title>
        <authorList>
            <person name="Baroncelli R."/>
            <person name="Thon M.R."/>
        </authorList>
    </citation>
    <scope>NUCLEOTIDE SEQUENCE [LARGE SCALE GENOMIC DNA]</scope>
    <source>
        <strain evidence="6 7">CBS122122</strain>
    </source>
</reference>
<protein>
    <submittedName>
        <fullName evidence="6">Hsp20-like protein</fullName>
    </submittedName>
</protein>
<dbReference type="EMBL" id="JFBX01000672">
    <property type="protein sequence ID" value="KXH31408.1"/>
    <property type="molecule type" value="Genomic_DNA"/>
</dbReference>
<comment type="similarity">
    <text evidence="2 3">Belongs to the small heat shock protein (HSP20) family.</text>
</comment>
<dbReference type="OrthoDB" id="1431247at2759"/>
<dbReference type="PANTHER" id="PTHR11527">
    <property type="entry name" value="HEAT-SHOCK PROTEIN 20 FAMILY MEMBER"/>
    <property type="match status" value="1"/>
</dbReference>
<dbReference type="Proteomes" id="UP000070328">
    <property type="component" value="Unassembled WGS sequence"/>
</dbReference>
<dbReference type="SUPFAM" id="SSF49764">
    <property type="entry name" value="HSP20-like chaperones"/>
    <property type="match status" value="1"/>
</dbReference>
<dbReference type="Pfam" id="PF00011">
    <property type="entry name" value="HSP20"/>
    <property type="match status" value="1"/>
</dbReference>
<dbReference type="InterPro" id="IPR002068">
    <property type="entry name" value="A-crystallin/Hsp20_dom"/>
</dbReference>
<dbReference type="InterPro" id="IPR008978">
    <property type="entry name" value="HSP20-like_chaperone"/>
</dbReference>
<feature type="compositionally biased region" description="Polar residues" evidence="4">
    <location>
        <begin position="158"/>
        <end position="167"/>
    </location>
</feature>
<dbReference type="PROSITE" id="PS01031">
    <property type="entry name" value="SHSP"/>
    <property type="match status" value="1"/>
</dbReference>
<evidence type="ECO:0000313" key="6">
    <source>
        <dbReference type="EMBL" id="KXH31408.1"/>
    </source>
</evidence>
<feature type="region of interest" description="Disordered" evidence="4">
    <location>
        <begin position="93"/>
        <end position="192"/>
    </location>
</feature>
<dbReference type="CDD" id="cd06464">
    <property type="entry name" value="ACD_sHsps-like"/>
    <property type="match status" value="1"/>
</dbReference>
<evidence type="ECO:0000256" key="2">
    <source>
        <dbReference type="PROSITE-ProRule" id="PRU00285"/>
    </source>
</evidence>